<dbReference type="Gene3D" id="3.90.70.10">
    <property type="entry name" value="Cysteine proteinases"/>
    <property type="match status" value="1"/>
</dbReference>
<evidence type="ECO:0008006" key="10">
    <source>
        <dbReference type="Google" id="ProtNLM"/>
    </source>
</evidence>
<feature type="domain" description="Peptidase C1A papain C-terminal" evidence="6">
    <location>
        <begin position="135"/>
        <end position="368"/>
    </location>
</feature>
<evidence type="ECO:0000313" key="8">
    <source>
        <dbReference type="EMBL" id="EGG14711.1"/>
    </source>
</evidence>
<dbReference type="EMBL" id="GL883028">
    <property type="protein sequence ID" value="EGG14711.1"/>
    <property type="molecule type" value="Genomic_DNA"/>
</dbReference>
<dbReference type="Pfam" id="PF08246">
    <property type="entry name" value="Inhibitor_I29"/>
    <property type="match status" value="1"/>
</dbReference>
<evidence type="ECO:0000313" key="9">
    <source>
        <dbReference type="Proteomes" id="UP000007797"/>
    </source>
</evidence>
<dbReference type="GO" id="GO:0006508">
    <property type="term" value="P:proteolysis"/>
    <property type="evidence" value="ECO:0007669"/>
    <property type="project" value="UniProtKB-KW"/>
</dbReference>
<dbReference type="Pfam" id="PF00112">
    <property type="entry name" value="Peptidase_C1"/>
    <property type="match status" value="1"/>
</dbReference>
<dbReference type="InterPro" id="IPR013128">
    <property type="entry name" value="Peptidase_C1A"/>
</dbReference>
<evidence type="ECO:0000256" key="3">
    <source>
        <dbReference type="ARBA" id="ARBA00022801"/>
    </source>
</evidence>
<evidence type="ECO:0000256" key="1">
    <source>
        <dbReference type="ARBA" id="ARBA00008455"/>
    </source>
</evidence>
<dbReference type="InterPro" id="IPR038765">
    <property type="entry name" value="Papain-like_cys_pep_sf"/>
</dbReference>
<dbReference type="OMA" id="GCLGAFN"/>
<dbReference type="OrthoDB" id="10259130at2759"/>
<dbReference type="PROSITE" id="PS00639">
    <property type="entry name" value="THIOL_PROTEASE_HIS"/>
    <property type="match status" value="1"/>
</dbReference>
<keyword evidence="2" id="KW-0645">Protease</keyword>
<dbReference type="InterPro" id="IPR000169">
    <property type="entry name" value="Pept_cys_AS"/>
</dbReference>
<keyword evidence="3" id="KW-0378">Hydrolase</keyword>
<dbReference type="KEGG" id="dfa:DFA_10969"/>
<dbReference type="PROSITE" id="PS00139">
    <property type="entry name" value="THIOL_PROTEASE_CYS"/>
    <property type="match status" value="1"/>
</dbReference>
<dbReference type="FunFam" id="3.90.70.10:FF:000006">
    <property type="entry name" value="Cathepsin S"/>
    <property type="match status" value="1"/>
</dbReference>
<keyword evidence="5" id="KW-1015">Disulfide bond</keyword>
<keyword evidence="9" id="KW-1185">Reference proteome</keyword>
<protein>
    <recommendedName>
        <fullName evidence="10">Cysteine proteinase</fullName>
    </recommendedName>
</protein>
<dbReference type="InterPro" id="IPR000668">
    <property type="entry name" value="Peptidase_C1A_C"/>
</dbReference>
<evidence type="ECO:0000256" key="5">
    <source>
        <dbReference type="ARBA" id="ARBA00023157"/>
    </source>
</evidence>
<evidence type="ECO:0000259" key="7">
    <source>
        <dbReference type="SMART" id="SM00848"/>
    </source>
</evidence>
<dbReference type="PANTHER" id="PTHR12411">
    <property type="entry name" value="CYSTEINE PROTEASE FAMILY C1-RELATED"/>
    <property type="match status" value="1"/>
</dbReference>
<accession>F4QBX3</accession>
<dbReference type="SUPFAM" id="SSF54001">
    <property type="entry name" value="Cysteine proteinases"/>
    <property type="match status" value="1"/>
</dbReference>
<dbReference type="InterPro" id="IPR039417">
    <property type="entry name" value="Peptidase_C1A_papain-like"/>
</dbReference>
<keyword evidence="4" id="KW-0788">Thiol protease</keyword>
<dbReference type="Proteomes" id="UP000007797">
    <property type="component" value="Unassembled WGS sequence"/>
</dbReference>
<reference evidence="9" key="1">
    <citation type="journal article" date="2011" name="Genome Res.">
        <title>Phylogeny-wide analysis of social amoeba genomes highlights ancient origins for complex intercellular communication.</title>
        <authorList>
            <person name="Heidel A.J."/>
            <person name="Lawal H.M."/>
            <person name="Felder M."/>
            <person name="Schilde C."/>
            <person name="Helps N.R."/>
            <person name="Tunggal B."/>
            <person name="Rivero F."/>
            <person name="John U."/>
            <person name="Schleicher M."/>
            <person name="Eichinger L."/>
            <person name="Platzer M."/>
            <person name="Noegel A.A."/>
            <person name="Schaap P."/>
            <person name="Gloeckner G."/>
        </authorList>
    </citation>
    <scope>NUCLEOTIDE SEQUENCE [LARGE SCALE GENOMIC DNA]</scope>
    <source>
        <strain evidence="9">SH3</strain>
    </source>
</reference>
<dbReference type="SMART" id="SM00645">
    <property type="entry name" value="Pept_C1"/>
    <property type="match status" value="1"/>
</dbReference>
<gene>
    <name evidence="8" type="ORF">DFA_10969</name>
</gene>
<sequence>MTYVYDHLKSVRSKTIFCVTFLGGALGSKPTALFSHEQYTTEFKGWVGQFEKNYESHEFLNRFDIFKKNMDYIKTWNDKSVDHKLELNTLADLTDKEYQRLYLGTKVNGALRVGLNHADERDFGHIKSVFSNVKDNPNVDWRKQGAVSHVKNQGQCGSCWSFSSTGAIEGAHAIKTGEMISLSEQQLVDCSKRYGNNGCNGGLMTLAFDYVIDAGGLESEEAYPYTTTDTSACMFNSTNAVTSISDHQNIRAGNEKHLETVLRNVGPVSVAIDASPRSFRFYKSGIFYAPECSSSQLDHGVLAVGFGKGNPESNFENKVSFIHDDTKNNEYYIVKNSWGSDWGSNGFIYMSKNRKNNCGIATMATYPTI</sequence>
<name>F4QBX3_CACFS</name>
<organism evidence="8 9">
    <name type="scientific">Cavenderia fasciculata</name>
    <name type="common">Slime mold</name>
    <name type="synonym">Dictyostelium fasciculatum</name>
    <dbReference type="NCBI Taxonomy" id="261658"/>
    <lineage>
        <taxon>Eukaryota</taxon>
        <taxon>Amoebozoa</taxon>
        <taxon>Evosea</taxon>
        <taxon>Eumycetozoa</taxon>
        <taxon>Dictyostelia</taxon>
        <taxon>Acytosteliales</taxon>
        <taxon>Cavenderiaceae</taxon>
        <taxon>Cavenderia</taxon>
    </lineage>
</organism>
<feature type="domain" description="Cathepsin propeptide inhibitor" evidence="7">
    <location>
        <begin position="43"/>
        <end position="98"/>
    </location>
</feature>
<evidence type="ECO:0000259" key="6">
    <source>
        <dbReference type="SMART" id="SM00645"/>
    </source>
</evidence>
<dbReference type="AlphaFoldDB" id="F4QBX3"/>
<evidence type="ECO:0000256" key="4">
    <source>
        <dbReference type="ARBA" id="ARBA00022807"/>
    </source>
</evidence>
<dbReference type="SMART" id="SM00848">
    <property type="entry name" value="Inhibitor_I29"/>
    <property type="match status" value="1"/>
</dbReference>
<dbReference type="RefSeq" id="XP_004351219.1">
    <property type="nucleotide sequence ID" value="XM_004351167.1"/>
</dbReference>
<dbReference type="InterPro" id="IPR013201">
    <property type="entry name" value="Prot_inhib_I29"/>
</dbReference>
<dbReference type="STRING" id="1054147.F4QBX3"/>
<dbReference type="GO" id="GO:0008234">
    <property type="term" value="F:cysteine-type peptidase activity"/>
    <property type="evidence" value="ECO:0007669"/>
    <property type="project" value="UniProtKB-KW"/>
</dbReference>
<dbReference type="PRINTS" id="PR00705">
    <property type="entry name" value="PAPAIN"/>
</dbReference>
<proteinExistence type="inferred from homology"/>
<evidence type="ECO:0000256" key="2">
    <source>
        <dbReference type="ARBA" id="ARBA00022670"/>
    </source>
</evidence>
<comment type="similarity">
    <text evidence="1">Belongs to the peptidase C1 family.</text>
</comment>
<dbReference type="CDD" id="cd02248">
    <property type="entry name" value="Peptidase_C1A"/>
    <property type="match status" value="1"/>
</dbReference>
<dbReference type="GeneID" id="14866700"/>
<dbReference type="InterPro" id="IPR025660">
    <property type="entry name" value="Pept_his_AS"/>
</dbReference>